<proteinExistence type="predicted"/>
<name>A0ABT2HUV0_9MICO</name>
<feature type="region of interest" description="Disordered" evidence="1">
    <location>
        <begin position="200"/>
        <end position="249"/>
    </location>
</feature>
<dbReference type="Proteomes" id="UP001525379">
    <property type="component" value="Unassembled WGS sequence"/>
</dbReference>
<keyword evidence="4" id="KW-1185">Reference proteome</keyword>
<evidence type="ECO:0000256" key="2">
    <source>
        <dbReference type="SAM" id="Phobius"/>
    </source>
</evidence>
<evidence type="ECO:0008006" key="5">
    <source>
        <dbReference type="Google" id="ProtNLM"/>
    </source>
</evidence>
<accession>A0ABT2HUV0</accession>
<keyword evidence="2" id="KW-0472">Membrane</keyword>
<protein>
    <recommendedName>
        <fullName evidence="5">DNA helicase</fullName>
    </recommendedName>
</protein>
<feature type="transmembrane region" description="Helical" evidence="2">
    <location>
        <begin position="152"/>
        <end position="173"/>
    </location>
</feature>
<evidence type="ECO:0000256" key="1">
    <source>
        <dbReference type="SAM" id="MobiDB-lite"/>
    </source>
</evidence>
<keyword evidence="2" id="KW-1133">Transmembrane helix</keyword>
<comment type="caution">
    <text evidence="3">The sequence shown here is derived from an EMBL/GenBank/DDBJ whole genome shotgun (WGS) entry which is preliminary data.</text>
</comment>
<reference evidence="3 4" key="1">
    <citation type="submission" date="2022-04" db="EMBL/GenBank/DDBJ databases">
        <title>Human microbiome associated bacterial genomes.</title>
        <authorList>
            <person name="Sandstrom S."/>
            <person name="Salamzade R."/>
            <person name="Kalan L.R."/>
        </authorList>
    </citation>
    <scope>NUCLEOTIDE SEQUENCE [LARGE SCALE GENOMIC DNA]</scope>
    <source>
        <strain evidence="4">p3-SID1799</strain>
    </source>
</reference>
<evidence type="ECO:0000313" key="4">
    <source>
        <dbReference type="Proteomes" id="UP001525379"/>
    </source>
</evidence>
<dbReference type="RefSeq" id="WP_066080065.1">
    <property type="nucleotide sequence ID" value="NZ_JAFDPW010000004.1"/>
</dbReference>
<gene>
    <name evidence="3" type="ORF">M3D15_01875</name>
</gene>
<sequence>MNLSRKNQRQIKRLRKDAAKLWAEQQAVNERAAELLGKAKHQAVVLGESELIPAVKSAYDANLRPGFEHGLAVARDAADDARIRFNGKVLPAAATLAGSIAGGLAALNKEHKELGLKDTAKTAKKTSKALEHHAKAAVKEYNRKTGKGGIGAGGWVAIGAGVAALAAIGYALWQTFRADDDLWIADEELDAPITTVKPADASRISEGDTVSDAQPKHLGGSAEDAIPSHSTIEHAEGEGIDVQKPVTDK</sequence>
<dbReference type="EMBL" id="JALXSQ010000004">
    <property type="protein sequence ID" value="MCT2042093.1"/>
    <property type="molecule type" value="Genomic_DNA"/>
</dbReference>
<keyword evidence="2" id="KW-0812">Transmembrane</keyword>
<feature type="transmembrane region" description="Helical" evidence="2">
    <location>
        <begin position="89"/>
        <end position="107"/>
    </location>
</feature>
<evidence type="ECO:0000313" key="3">
    <source>
        <dbReference type="EMBL" id="MCT2042093.1"/>
    </source>
</evidence>
<organism evidence="3 4">
    <name type="scientific">Pseudoclavibacter albus</name>
    <dbReference type="NCBI Taxonomy" id="272241"/>
    <lineage>
        <taxon>Bacteria</taxon>
        <taxon>Bacillati</taxon>
        <taxon>Actinomycetota</taxon>
        <taxon>Actinomycetes</taxon>
        <taxon>Micrococcales</taxon>
        <taxon>Microbacteriaceae</taxon>
        <taxon>Pseudoclavibacter</taxon>
    </lineage>
</organism>